<dbReference type="Gene3D" id="1.20.1730.10">
    <property type="entry name" value="Sodium/glucose cotransporter"/>
    <property type="match status" value="1"/>
</dbReference>
<keyword evidence="8" id="KW-0406">Ion transport</keyword>
<feature type="transmembrane region" description="Helical" evidence="12">
    <location>
        <begin position="149"/>
        <end position="166"/>
    </location>
</feature>
<feature type="transmembrane region" description="Helical" evidence="12">
    <location>
        <begin position="408"/>
        <end position="431"/>
    </location>
</feature>
<evidence type="ECO:0000256" key="11">
    <source>
        <dbReference type="RuleBase" id="RU362091"/>
    </source>
</evidence>
<organism evidence="13 14">
    <name type="scientific">Fibrella aquatilis</name>
    <dbReference type="NCBI Taxonomy" id="2817059"/>
    <lineage>
        <taxon>Bacteria</taxon>
        <taxon>Pseudomonadati</taxon>
        <taxon>Bacteroidota</taxon>
        <taxon>Cytophagia</taxon>
        <taxon>Cytophagales</taxon>
        <taxon>Spirosomataceae</taxon>
        <taxon>Fibrella</taxon>
    </lineage>
</organism>
<dbReference type="Pfam" id="PF00474">
    <property type="entry name" value="SSF"/>
    <property type="match status" value="2"/>
</dbReference>
<evidence type="ECO:0000256" key="10">
    <source>
        <dbReference type="ARBA" id="ARBA00023201"/>
    </source>
</evidence>
<dbReference type="InterPro" id="IPR001734">
    <property type="entry name" value="Na/solute_symporter"/>
</dbReference>
<evidence type="ECO:0000256" key="1">
    <source>
        <dbReference type="ARBA" id="ARBA00004651"/>
    </source>
</evidence>
<keyword evidence="6 12" id="KW-1133">Transmembrane helix</keyword>
<feature type="transmembrane region" description="Helical" evidence="12">
    <location>
        <begin position="6"/>
        <end position="22"/>
    </location>
</feature>
<feature type="transmembrane region" description="Helical" evidence="12">
    <location>
        <begin position="42"/>
        <end position="62"/>
    </location>
</feature>
<dbReference type="PANTHER" id="PTHR42985:SF40">
    <property type="entry name" value="LD47995P-RELATED"/>
    <property type="match status" value="1"/>
</dbReference>
<evidence type="ECO:0000256" key="3">
    <source>
        <dbReference type="ARBA" id="ARBA00022448"/>
    </source>
</evidence>
<feature type="transmembrane region" description="Helical" evidence="12">
    <location>
        <begin position="512"/>
        <end position="530"/>
    </location>
</feature>
<proteinExistence type="inferred from homology"/>
<comment type="similarity">
    <text evidence="2 11">Belongs to the sodium:solute symporter (SSF) (TC 2.A.21) family.</text>
</comment>
<evidence type="ECO:0000313" key="13">
    <source>
        <dbReference type="EMBL" id="MBO0930487.1"/>
    </source>
</evidence>
<keyword evidence="10" id="KW-0739">Sodium transport</keyword>
<evidence type="ECO:0000256" key="9">
    <source>
        <dbReference type="ARBA" id="ARBA00023136"/>
    </source>
</evidence>
<comment type="caution">
    <text evidence="13">The sequence shown here is derived from an EMBL/GenBank/DDBJ whole genome shotgun (WGS) entry which is preliminary data.</text>
</comment>
<evidence type="ECO:0000256" key="6">
    <source>
        <dbReference type="ARBA" id="ARBA00022989"/>
    </source>
</evidence>
<feature type="transmembrane region" description="Helical" evidence="12">
    <location>
        <begin position="452"/>
        <end position="472"/>
    </location>
</feature>
<dbReference type="RefSeq" id="WP_207334448.1">
    <property type="nucleotide sequence ID" value="NZ_JAFMYU010000003.1"/>
</dbReference>
<dbReference type="InterPro" id="IPR051163">
    <property type="entry name" value="Sodium:Solute_Symporter_SSF"/>
</dbReference>
<dbReference type="InterPro" id="IPR038377">
    <property type="entry name" value="Na/Glc_symporter_sf"/>
</dbReference>
<feature type="transmembrane region" description="Helical" evidence="12">
    <location>
        <begin position="536"/>
        <end position="554"/>
    </location>
</feature>
<evidence type="ECO:0000256" key="2">
    <source>
        <dbReference type="ARBA" id="ARBA00006434"/>
    </source>
</evidence>
<dbReference type="PROSITE" id="PS50283">
    <property type="entry name" value="NA_SOLUT_SYMP_3"/>
    <property type="match status" value="1"/>
</dbReference>
<keyword evidence="4" id="KW-1003">Cell membrane</keyword>
<dbReference type="AlphaFoldDB" id="A0A939JV52"/>
<evidence type="ECO:0000256" key="5">
    <source>
        <dbReference type="ARBA" id="ARBA00022692"/>
    </source>
</evidence>
<evidence type="ECO:0000313" key="14">
    <source>
        <dbReference type="Proteomes" id="UP000664795"/>
    </source>
</evidence>
<sequence length="567" mass="62951">MSSLDWWILGGTIALLVLYGLYKSRGTQSFDDYTLAGKSLPWYHVGLSVMATQASAITFLSAPGQGFADGMRFVQFYFGLPLAMVVLSITFVPIFHKLRVYTAYEFLENRFDGRVRSLTAGLFLLQRGLSTGVSIYAPSIILSTILGWNIYWTNLLMGGLVLLYAVWGGTKAISYTHLTQMLIVTVAMFIAGFLTVHKLPANMGFTDALRVAGKAGRLNLIDTTFDVKSRYNLWSGLIGGFFLQLSYFGTDQSQVGRYLTGETIKQSRMGLLMNGLLKVPMQFLILLVGVLVFVFYQFHESPVFFNQQEVVRLQAGPLAGDFRQLNQQHLTLSAQRREAVLALQRATTQHDDAATTLAGRRLEKADAALAKTHTAVADLVKRNNPAADKNDLNYVFLRFILDYLPHGLIGLLIAMIFISSMGSIAAAYSSLASTTVVDMYRRVWPNSTYDEVVVSRWSTIGWGVFCVVVAQFTNRIGSSLIETVNILGSLFYGVILGIFCVAFYVKSIGGRATFWAAVIAEAVVFICYYLDLMAFLWFNVVGCLLVVVLAWLFTRLWSQESSVRVSS</sequence>
<dbReference type="CDD" id="cd11494">
    <property type="entry name" value="SLC5sbd_NIS-like_u2"/>
    <property type="match status" value="1"/>
</dbReference>
<evidence type="ECO:0000256" key="4">
    <source>
        <dbReference type="ARBA" id="ARBA00022475"/>
    </source>
</evidence>
<evidence type="ECO:0000256" key="12">
    <source>
        <dbReference type="SAM" id="Phobius"/>
    </source>
</evidence>
<keyword evidence="9 12" id="KW-0472">Membrane</keyword>
<feature type="transmembrane region" description="Helical" evidence="12">
    <location>
        <begin position="74"/>
        <end position="96"/>
    </location>
</feature>
<name>A0A939JV52_9BACT</name>
<evidence type="ECO:0000256" key="7">
    <source>
        <dbReference type="ARBA" id="ARBA00023053"/>
    </source>
</evidence>
<dbReference type="Proteomes" id="UP000664795">
    <property type="component" value="Unassembled WGS sequence"/>
</dbReference>
<feature type="transmembrane region" description="Helical" evidence="12">
    <location>
        <begin position="271"/>
        <end position="296"/>
    </location>
</feature>
<reference evidence="13 14" key="1">
    <citation type="submission" date="2021-03" db="EMBL/GenBank/DDBJ databases">
        <title>Fibrella sp. HMF5036 genome sequencing and assembly.</title>
        <authorList>
            <person name="Kang H."/>
            <person name="Kim H."/>
            <person name="Bae S."/>
            <person name="Joh K."/>
        </authorList>
    </citation>
    <scope>NUCLEOTIDE SEQUENCE [LARGE SCALE GENOMIC DNA]</scope>
    <source>
        <strain evidence="13 14">HMF5036</strain>
    </source>
</reference>
<feature type="transmembrane region" description="Helical" evidence="12">
    <location>
        <begin position="178"/>
        <end position="196"/>
    </location>
</feature>
<dbReference type="GO" id="GO:0015293">
    <property type="term" value="F:symporter activity"/>
    <property type="evidence" value="ECO:0007669"/>
    <property type="project" value="TreeGrafter"/>
</dbReference>
<keyword evidence="14" id="KW-1185">Reference proteome</keyword>
<comment type="subcellular location">
    <subcellularLocation>
        <location evidence="1">Cell membrane</location>
        <topology evidence="1">Multi-pass membrane protein</topology>
    </subcellularLocation>
</comment>
<protein>
    <submittedName>
        <fullName evidence="13">Sodium:solute symporter</fullName>
    </submittedName>
</protein>
<dbReference type="GO" id="GO:0005886">
    <property type="term" value="C:plasma membrane"/>
    <property type="evidence" value="ECO:0007669"/>
    <property type="project" value="UniProtKB-SubCell"/>
</dbReference>
<accession>A0A939JV52</accession>
<dbReference type="PANTHER" id="PTHR42985">
    <property type="entry name" value="SODIUM-COUPLED MONOCARBOXYLATE TRANSPORTER"/>
    <property type="match status" value="1"/>
</dbReference>
<keyword evidence="5 12" id="KW-0812">Transmembrane</keyword>
<keyword evidence="7" id="KW-0915">Sodium</keyword>
<dbReference type="GO" id="GO:0006814">
    <property type="term" value="P:sodium ion transport"/>
    <property type="evidence" value="ECO:0007669"/>
    <property type="project" value="UniProtKB-KW"/>
</dbReference>
<feature type="transmembrane region" description="Helical" evidence="12">
    <location>
        <begin position="484"/>
        <end position="505"/>
    </location>
</feature>
<dbReference type="EMBL" id="JAFMYU010000003">
    <property type="protein sequence ID" value="MBO0930487.1"/>
    <property type="molecule type" value="Genomic_DNA"/>
</dbReference>
<gene>
    <name evidence="13" type="ORF">J2I48_05750</name>
</gene>
<keyword evidence="3" id="KW-0813">Transport</keyword>
<evidence type="ECO:0000256" key="8">
    <source>
        <dbReference type="ARBA" id="ARBA00023065"/>
    </source>
</evidence>